<dbReference type="InterPro" id="IPR036192">
    <property type="entry name" value="Cell_div_ZapA-like_sf"/>
</dbReference>
<keyword evidence="1" id="KW-0132">Cell division</keyword>
<dbReference type="EMBL" id="SDGZ01000030">
    <property type="protein sequence ID" value="TYC47787.1"/>
    <property type="molecule type" value="Genomic_DNA"/>
</dbReference>
<gene>
    <name evidence="1" type="ORF">ESZ50_11200</name>
</gene>
<dbReference type="InterPro" id="IPR007838">
    <property type="entry name" value="Cell_div_ZapA-like"/>
</dbReference>
<keyword evidence="2" id="KW-1185">Reference proteome</keyword>
<dbReference type="Gene3D" id="6.10.250.790">
    <property type="match status" value="1"/>
</dbReference>
<organism evidence="1 2">
    <name type="scientific">Weissella muntiaci</name>
    <dbReference type="NCBI Taxonomy" id="2508881"/>
    <lineage>
        <taxon>Bacteria</taxon>
        <taxon>Bacillati</taxon>
        <taxon>Bacillota</taxon>
        <taxon>Bacilli</taxon>
        <taxon>Lactobacillales</taxon>
        <taxon>Lactobacillaceae</taxon>
        <taxon>Weissella</taxon>
    </lineage>
</organism>
<keyword evidence="1" id="KW-0131">Cell cycle</keyword>
<accession>A0A6C2C1W8</accession>
<sequence>MMVRSRFQGTILGKTYTFTAEESQDQMKAVLDLANQQLTAIKTGNPNLSNEEAAMLLAFNALSDQLKMQEARR</sequence>
<comment type="caution">
    <text evidence="1">The sequence shown here is derived from an EMBL/GenBank/DDBJ whole genome shotgun (WGS) entry which is preliminary data.</text>
</comment>
<dbReference type="OrthoDB" id="2139724at2"/>
<dbReference type="Proteomes" id="UP000371977">
    <property type="component" value="Unassembled WGS sequence"/>
</dbReference>
<proteinExistence type="predicted"/>
<evidence type="ECO:0000313" key="1">
    <source>
        <dbReference type="EMBL" id="TYC47787.1"/>
    </source>
</evidence>
<dbReference type="SUPFAM" id="SSF102829">
    <property type="entry name" value="Cell division protein ZapA-like"/>
    <property type="match status" value="1"/>
</dbReference>
<protein>
    <submittedName>
        <fullName evidence="1">Cell division protein ZapA</fullName>
    </submittedName>
</protein>
<dbReference type="InterPro" id="IPR053712">
    <property type="entry name" value="Bac_CellDiv_Activator"/>
</dbReference>
<dbReference type="GO" id="GO:0051301">
    <property type="term" value="P:cell division"/>
    <property type="evidence" value="ECO:0007669"/>
    <property type="project" value="UniProtKB-KW"/>
</dbReference>
<name>A0A6C2C1W8_9LACO</name>
<reference evidence="1 2" key="1">
    <citation type="submission" date="2019-01" db="EMBL/GenBank/DDBJ databases">
        <title>Weissella sp. nov., a novel lactic acid bacterium isolated from animal feces.</title>
        <authorList>
            <person name="Wang L.-T."/>
        </authorList>
    </citation>
    <scope>NUCLEOTIDE SEQUENCE [LARGE SCALE GENOMIC DNA]</scope>
    <source>
        <strain evidence="1 2">8H-2</strain>
    </source>
</reference>
<evidence type="ECO:0000313" key="2">
    <source>
        <dbReference type="Proteomes" id="UP000371977"/>
    </source>
</evidence>
<dbReference type="Pfam" id="PF05164">
    <property type="entry name" value="ZapA"/>
    <property type="match status" value="1"/>
</dbReference>
<dbReference type="AlphaFoldDB" id="A0A6C2C1W8"/>